<dbReference type="InterPro" id="IPR004146">
    <property type="entry name" value="DC1"/>
</dbReference>
<keyword evidence="3" id="KW-0862">Zinc</keyword>
<keyword evidence="2" id="KW-0677">Repeat</keyword>
<dbReference type="EMBL" id="AWUE01023561">
    <property type="protein sequence ID" value="OMO53324.1"/>
    <property type="molecule type" value="Genomic_DNA"/>
</dbReference>
<reference evidence="6" key="1">
    <citation type="submission" date="2013-09" db="EMBL/GenBank/DDBJ databases">
        <title>Corchorus olitorius genome sequencing.</title>
        <authorList>
            <person name="Alam M."/>
            <person name="Haque M.S."/>
            <person name="Islam M.S."/>
            <person name="Emdad E.M."/>
            <person name="Islam M.M."/>
            <person name="Ahmed B."/>
            <person name="Halim A."/>
            <person name="Hossen Q.M.M."/>
            <person name="Hossain M.Z."/>
            <person name="Ahmed R."/>
            <person name="Khan M.M."/>
            <person name="Islam R."/>
            <person name="Rashid M.M."/>
            <person name="Khan S.A."/>
            <person name="Rahman M.S."/>
            <person name="Alam M."/>
            <person name="Yahiya A.S."/>
            <person name="Khan M.S."/>
            <person name="Azam M.S."/>
            <person name="Haque T."/>
            <person name="Lashkar M.Z.H."/>
            <person name="Akhand A.I."/>
            <person name="Morshed G."/>
            <person name="Roy S."/>
            <person name="Uddin K.S."/>
            <person name="Rabeya T."/>
            <person name="Hossain A.S."/>
            <person name="Chowdhury A."/>
            <person name="Snigdha A.R."/>
            <person name="Mortoza M.S."/>
            <person name="Matin S.A."/>
            <person name="Hoque S.M.E."/>
            <person name="Islam M.K."/>
            <person name="Roy D.K."/>
            <person name="Haider R."/>
            <person name="Moosa M.M."/>
            <person name="Elias S.M."/>
            <person name="Hasan A.M."/>
            <person name="Jahan S."/>
            <person name="Shafiuddin M."/>
            <person name="Mahmood N."/>
            <person name="Shommy N.S."/>
        </authorList>
    </citation>
    <scope>NUCLEOTIDE SEQUENCE [LARGE SCALE GENOMIC DNA]</scope>
    <source>
        <strain evidence="6">cv. O-4</strain>
    </source>
</reference>
<keyword evidence="1" id="KW-0479">Metal-binding</keyword>
<evidence type="ECO:0000256" key="3">
    <source>
        <dbReference type="ARBA" id="ARBA00022833"/>
    </source>
</evidence>
<accession>A0A1R3G5H1</accession>
<dbReference type="OrthoDB" id="988888at2759"/>
<dbReference type="PROSITE" id="PS50081">
    <property type="entry name" value="ZF_DAG_PE_2"/>
    <property type="match status" value="1"/>
</dbReference>
<dbReference type="PANTHER" id="PTHR46288:SF27">
    <property type="entry name" value="CYSTEINE_HISTIDINE-RICH C1 DOMAIN FAMILY PROTEIN"/>
    <property type="match status" value="1"/>
</dbReference>
<evidence type="ECO:0000313" key="6">
    <source>
        <dbReference type="Proteomes" id="UP000187203"/>
    </source>
</evidence>
<evidence type="ECO:0000256" key="2">
    <source>
        <dbReference type="ARBA" id="ARBA00022737"/>
    </source>
</evidence>
<dbReference type="Pfam" id="PF03107">
    <property type="entry name" value="C1_2"/>
    <property type="match status" value="1"/>
</dbReference>
<name>A0A1R3G5H1_9ROSI</name>
<dbReference type="InterPro" id="IPR046349">
    <property type="entry name" value="C1-like_sf"/>
</dbReference>
<keyword evidence="6" id="KW-1185">Reference proteome</keyword>
<feature type="domain" description="Phorbol-ester/DAG-type" evidence="4">
    <location>
        <begin position="9"/>
        <end position="60"/>
    </location>
</feature>
<evidence type="ECO:0000256" key="1">
    <source>
        <dbReference type="ARBA" id="ARBA00022723"/>
    </source>
</evidence>
<evidence type="ECO:0000313" key="5">
    <source>
        <dbReference type="EMBL" id="OMO53324.1"/>
    </source>
</evidence>
<dbReference type="SUPFAM" id="SSF57889">
    <property type="entry name" value="Cysteine-rich domain"/>
    <property type="match status" value="1"/>
</dbReference>
<comment type="caution">
    <text evidence="5">The sequence shown here is derived from an EMBL/GenBank/DDBJ whole genome shotgun (WGS) entry which is preliminary data.</text>
</comment>
<dbReference type="AlphaFoldDB" id="A0A1R3G5H1"/>
<evidence type="ECO:0000259" key="4">
    <source>
        <dbReference type="PROSITE" id="PS50081"/>
    </source>
</evidence>
<proteinExistence type="predicted"/>
<dbReference type="STRING" id="93759.A0A1R3G5H1"/>
<dbReference type="Proteomes" id="UP000187203">
    <property type="component" value="Unassembled WGS sequence"/>
</dbReference>
<dbReference type="InterPro" id="IPR002219">
    <property type="entry name" value="PKC_DAG/PE"/>
</dbReference>
<sequence>MELQHFSHTHPLVFNEEPINEDEKAKCSGCGEVMLGPSFSCIACRFYLHQKCAEASSELAHPFHHNHNLNLLNNNPYKGLGFGACDFCDKDYSFLKLGLIYKFSDHPHPLTLTRKVYDYPNKCHECFEPCLDAALECAENGCNYIRHWACVHDKSSPTLERLD</sequence>
<dbReference type="PANTHER" id="PTHR46288">
    <property type="entry name" value="PHORBOL-ESTER/DAG-TYPE DOMAIN-CONTAINING PROTEIN"/>
    <property type="match status" value="1"/>
</dbReference>
<gene>
    <name evidence="5" type="ORF">COLO4_36776</name>
</gene>
<protein>
    <submittedName>
        <fullName evidence="5">C1-like protein</fullName>
    </submittedName>
</protein>
<dbReference type="GO" id="GO:0046872">
    <property type="term" value="F:metal ion binding"/>
    <property type="evidence" value="ECO:0007669"/>
    <property type="project" value="UniProtKB-KW"/>
</dbReference>
<organism evidence="5 6">
    <name type="scientific">Corchorus olitorius</name>
    <dbReference type="NCBI Taxonomy" id="93759"/>
    <lineage>
        <taxon>Eukaryota</taxon>
        <taxon>Viridiplantae</taxon>
        <taxon>Streptophyta</taxon>
        <taxon>Embryophyta</taxon>
        <taxon>Tracheophyta</taxon>
        <taxon>Spermatophyta</taxon>
        <taxon>Magnoliopsida</taxon>
        <taxon>eudicotyledons</taxon>
        <taxon>Gunneridae</taxon>
        <taxon>Pentapetalae</taxon>
        <taxon>rosids</taxon>
        <taxon>malvids</taxon>
        <taxon>Malvales</taxon>
        <taxon>Malvaceae</taxon>
        <taxon>Grewioideae</taxon>
        <taxon>Apeibeae</taxon>
        <taxon>Corchorus</taxon>
    </lineage>
</organism>